<feature type="region of interest" description="Disordered" evidence="1">
    <location>
        <begin position="675"/>
        <end position="694"/>
    </location>
</feature>
<accession>A0AAE0GVC9</accession>
<protein>
    <recommendedName>
        <fullName evidence="2">PCIF1 WW domain-containing protein</fullName>
    </recommendedName>
</protein>
<evidence type="ECO:0000313" key="3">
    <source>
        <dbReference type="EMBL" id="KAK3285059.1"/>
    </source>
</evidence>
<organism evidence="3 4">
    <name type="scientific">Cymbomonas tetramitiformis</name>
    <dbReference type="NCBI Taxonomy" id="36881"/>
    <lineage>
        <taxon>Eukaryota</taxon>
        <taxon>Viridiplantae</taxon>
        <taxon>Chlorophyta</taxon>
        <taxon>Pyramimonadophyceae</taxon>
        <taxon>Pyramimonadales</taxon>
        <taxon>Pyramimonadaceae</taxon>
        <taxon>Cymbomonas</taxon>
    </lineage>
</organism>
<feature type="domain" description="PCIF1 WW" evidence="2">
    <location>
        <begin position="421"/>
        <end position="531"/>
    </location>
</feature>
<comment type="caution">
    <text evidence="3">The sequence shown here is derived from an EMBL/GenBank/DDBJ whole genome shotgun (WGS) entry which is preliminary data.</text>
</comment>
<feature type="compositionally biased region" description="Basic and acidic residues" evidence="1">
    <location>
        <begin position="221"/>
        <end position="243"/>
    </location>
</feature>
<name>A0AAE0GVC9_9CHLO</name>
<feature type="region of interest" description="Disordered" evidence="1">
    <location>
        <begin position="84"/>
        <end position="103"/>
    </location>
</feature>
<reference evidence="3 4" key="1">
    <citation type="journal article" date="2015" name="Genome Biol. Evol.">
        <title>Comparative Genomics of a Bacterivorous Green Alga Reveals Evolutionary Causalities and Consequences of Phago-Mixotrophic Mode of Nutrition.</title>
        <authorList>
            <person name="Burns J.A."/>
            <person name="Paasch A."/>
            <person name="Narechania A."/>
            <person name="Kim E."/>
        </authorList>
    </citation>
    <scope>NUCLEOTIDE SEQUENCE [LARGE SCALE GENOMIC DNA]</scope>
    <source>
        <strain evidence="3 4">PLY_AMNH</strain>
    </source>
</reference>
<dbReference type="InterPro" id="IPR022035">
    <property type="entry name" value="PCIF1_WW"/>
</dbReference>
<evidence type="ECO:0000313" key="4">
    <source>
        <dbReference type="Proteomes" id="UP001190700"/>
    </source>
</evidence>
<feature type="region of interest" description="Disordered" evidence="1">
    <location>
        <begin position="211"/>
        <end position="258"/>
    </location>
</feature>
<gene>
    <name evidence="3" type="ORF">CYMTET_7312</name>
</gene>
<feature type="compositionally biased region" description="Acidic residues" evidence="1">
    <location>
        <begin position="891"/>
        <end position="902"/>
    </location>
</feature>
<feature type="region of interest" description="Disordered" evidence="1">
    <location>
        <begin position="818"/>
        <end position="839"/>
    </location>
</feature>
<dbReference type="AlphaFoldDB" id="A0AAE0GVC9"/>
<evidence type="ECO:0000259" key="2">
    <source>
        <dbReference type="Pfam" id="PF12237"/>
    </source>
</evidence>
<dbReference type="Pfam" id="PF12237">
    <property type="entry name" value="PCIF1_WW"/>
    <property type="match status" value="1"/>
</dbReference>
<keyword evidence="4" id="KW-1185">Reference proteome</keyword>
<sequence length="1043" mass="120699">MSHLIKSTGALLEYHTRMRGYGKDKTKQQGGRQTRYNTLRKLNALQDYGVNLQGAAGHLRELRTRQRRVMTQFDQATRSRTEAELQGRHRATKTSKAKEGWGHGEKTKWKLGGGWYHTPDVQVPINFTVFLTLFRNYPDLMHLTIADGNHAIPIEALKSQRDLGLQASQWVRIREGMKQLYPYICVNQPTDVNKPGKFWETRDNRRLKEEYMQTNQSGPIQRERQEDGDQERRGNGKRGRGEAQDEDERSDKWATNAEPMDRTEVEIAVMGDPPRPTKIGAVRVCLNNPEDMDSGMTQYKTHWRQGVETIVTWSLKDTINRYGAGGDTEDLAEVLLRDMEAREAAKSDEKVGHAEIVMERPTGEHRNWPGVQRLDIQHGEINPDEDIYPGTAEQAQLRTEGETSYSYNDKGRLVGKIATRKLSRLYKRYASKVGDRATGVTQRQEKERLRIQLKHGFTVDTFENEAFGLETEVFASPLNVHESTERYYSQYARDEVFGAESSAWEMELGAYQFNPKYEHAVHKALAHAVAATDQTVPTFGVGIYPTYAKSPYRRQINKHKGNRIHQILEVPEGQFRFLPPDHWTGEQKTRLDRCNWALRILVVANTEGWEKYCPDATKAYGVISEALKSCPQSRVSGTKEVAVGRPLNKRDEEWHAEVGRHDSGQPCQINLRPWQQHETPTNPKGLRGKEVGERRRSMEDMVEAWWTYQNYPGEVQKPTVQEAMDDNEEGSRGDIRRKAVQRWKATFQETVIYPDTFRSLKGEHEPGRKGATWGKRWEKEKGAVSEEAKTYNRPERMYDPRKYIYTDGSLREVALENGEKDERTGAGVWDPRGDSPGEAHEKIRRHKYNTGTILQELGRTLTTEPETWKRKEVPQPTGGTAKSSANGEQEVSVEEATEEDREAIERAVEEEIQEDNRRLVRDAERREADDKMRKEMEFHEWIDERTEEEQWEVGANEEEQREEEFHRWIDEEMSRVGRMNEDCPKVEMTEEWVGDEQEVGEEEVAQEWPRDRARETISYKAGETDEQEVERIKRDMEGVTLEE</sequence>
<feature type="region of interest" description="Disordered" evidence="1">
    <location>
        <begin position="864"/>
        <end position="911"/>
    </location>
</feature>
<dbReference type="Proteomes" id="UP001190700">
    <property type="component" value="Unassembled WGS sequence"/>
</dbReference>
<feature type="compositionally biased region" description="Basic and acidic residues" evidence="1">
    <location>
        <begin position="1008"/>
        <end position="1017"/>
    </location>
</feature>
<evidence type="ECO:0000256" key="1">
    <source>
        <dbReference type="SAM" id="MobiDB-lite"/>
    </source>
</evidence>
<feature type="compositionally biased region" description="Polar residues" evidence="1">
    <location>
        <begin position="877"/>
        <end position="887"/>
    </location>
</feature>
<feature type="compositionally biased region" description="Acidic residues" evidence="1">
    <location>
        <begin position="991"/>
        <end position="1005"/>
    </location>
</feature>
<dbReference type="EMBL" id="LGRX02001980">
    <property type="protein sequence ID" value="KAK3285059.1"/>
    <property type="molecule type" value="Genomic_DNA"/>
</dbReference>
<proteinExistence type="predicted"/>
<feature type="region of interest" description="Disordered" evidence="1">
    <location>
        <begin position="991"/>
        <end position="1028"/>
    </location>
</feature>